<sequence length="100" mass="10316">MGVMACRTNDKKRRGNVPYFSGASGAVNIISFAPSSLRKASGGHNLVSSDEVPEAGGGLVNETTRSITAESAGGNFCPSFEHCVLLLAVGGWSNRAVGCR</sequence>
<gene>
    <name evidence="1" type="ORF">VFPPC_02711</name>
</gene>
<dbReference type="AlphaFoldDB" id="A0A179FXU5"/>
<comment type="caution">
    <text evidence="1">The sequence shown here is derived from an EMBL/GenBank/DDBJ whole genome shotgun (WGS) entry which is preliminary data.</text>
</comment>
<proteinExistence type="predicted"/>
<organism evidence="1 2">
    <name type="scientific">Pochonia chlamydosporia 170</name>
    <dbReference type="NCBI Taxonomy" id="1380566"/>
    <lineage>
        <taxon>Eukaryota</taxon>
        <taxon>Fungi</taxon>
        <taxon>Dikarya</taxon>
        <taxon>Ascomycota</taxon>
        <taxon>Pezizomycotina</taxon>
        <taxon>Sordariomycetes</taxon>
        <taxon>Hypocreomycetidae</taxon>
        <taxon>Hypocreales</taxon>
        <taxon>Clavicipitaceae</taxon>
        <taxon>Pochonia</taxon>
    </lineage>
</organism>
<dbReference type="EMBL" id="LSBJ02000002">
    <property type="protein sequence ID" value="OAQ70207.1"/>
    <property type="molecule type" value="Genomic_DNA"/>
</dbReference>
<dbReference type="KEGG" id="pchm:VFPPC_02711"/>
<reference evidence="1 2" key="1">
    <citation type="journal article" date="2016" name="PLoS Pathog.">
        <title>Biosynthesis of antibiotic leucinostatins in bio-control fungus Purpureocillium lilacinum and their inhibition on phytophthora revealed by genome mining.</title>
        <authorList>
            <person name="Wang G."/>
            <person name="Liu Z."/>
            <person name="Lin R."/>
            <person name="Li E."/>
            <person name="Mao Z."/>
            <person name="Ling J."/>
            <person name="Yang Y."/>
            <person name="Yin W.B."/>
            <person name="Xie B."/>
        </authorList>
    </citation>
    <scope>NUCLEOTIDE SEQUENCE [LARGE SCALE GENOMIC DNA]</scope>
    <source>
        <strain evidence="1">170</strain>
    </source>
</reference>
<dbReference type="RefSeq" id="XP_018146744.1">
    <property type="nucleotide sequence ID" value="XM_018282316.1"/>
</dbReference>
<dbReference type="Proteomes" id="UP000078397">
    <property type="component" value="Unassembled WGS sequence"/>
</dbReference>
<dbReference type="GeneID" id="28846310"/>
<accession>A0A179FXU5</accession>
<evidence type="ECO:0000313" key="2">
    <source>
        <dbReference type="Proteomes" id="UP000078397"/>
    </source>
</evidence>
<evidence type="ECO:0000313" key="1">
    <source>
        <dbReference type="EMBL" id="OAQ70207.1"/>
    </source>
</evidence>
<name>A0A179FXU5_METCM</name>
<protein>
    <submittedName>
        <fullName evidence="1">Uncharacterized protein</fullName>
    </submittedName>
</protein>
<keyword evidence="2" id="KW-1185">Reference proteome</keyword>